<comment type="similarity">
    <text evidence="2">Belongs to the glycosyl hydrolase 20 family.</text>
</comment>
<evidence type="ECO:0000313" key="8">
    <source>
        <dbReference type="Proteomes" id="UP001172082"/>
    </source>
</evidence>
<sequence>MLRIKMKQLFSIMSFFVFVVLFSTCSAPKHEVKEYNKGLHIVPLPLQLTEKEGVFGLNANTKIIIQENDEIKPVVTQFNQRMTSALGQALAITSDTPSKNYIQFSLDDTCDQGGEGYCLSVTPDGVTIKSKSPRGLFYGMQTLLQLLPAEVESKSKITSVDWDIPCVEISDEPRFKWRGMHLDVCRHFLPVDFIKKQLDVMAMYKLNTFHWHLTEDQGWRIEIKKYPKLTEIGSIRIDEGKEYGGYYTQEEIKEVVAYAAERFIDVVPEIELPGHSLAALTGYPHLSCEGGPFKVRNVWGVEPDIYCAGNEETFEFLEDVIDEVTQLFPYEYFHIGGDEAPKKRWETCKRCQGRIKSEGLADEHELQSYFIKRAEAMLLKRNKKLIGWDEILEGGLAPSAAVMSWRGEKGGIEAAEQGHDVVMTPGNWVYLDHYQGSSKVEPVAIGGYTTLEESYGYEPVPKELEAEKAKHILGTQGNVWTEYMYTPEIAEYRIYPRIIALAEVGWTAKDKKNFDGFLTRMDNQFVRLDHHGVNYHIPLPEGPSNNVAFLDSISLTFTTTRPIDMVYTIDGSEPDESSAAYIGPLSFSDNTTLKIRSVLSSGKMSKVRTINVKKETLLAAQAVENVASGINLKLKEGEYYSVASLGSTDDWESRTLTDPKEGAKLFDYKEPSAAVLSGYVEIPDDGVYEFSTDLDQFFIGDRKLIDNDGEVKRFSRNDASIALQKGLHPIKAVFLNNVYGGWPHIWSGLRISYRKQGAEKFESIPLENFKH</sequence>
<accession>A0ABT8KQA4</accession>
<dbReference type="RefSeq" id="WP_346752228.1">
    <property type="nucleotide sequence ID" value="NZ_JAUJEA010000004.1"/>
</dbReference>
<dbReference type="PANTHER" id="PTHR22600:SF57">
    <property type="entry name" value="BETA-N-ACETYLHEXOSAMINIDASE"/>
    <property type="match status" value="1"/>
</dbReference>
<dbReference type="PANTHER" id="PTHR22600">
    <property type="entry name" value="BETA-HEXOSAMINIDASE"/>
    <property type="match status" value="1"/>
</dbReference>
<dbReference type="SMART" id="SM00758">
    <property type="entry name" value="PA14"/>
    <property type="match status" value="1"/>
</dbReference>
<dbReference type="SUPFAM" id="SSF55545">
    <property type="entry name" value="beta-N-acetylhexosaminidase-like domain"/>
    <property type="match status" value="1"/>
</dbReference>
<dbReference type="InterPro" id="IPR059177">
    <property type="entry name" value="GH29D-like_dom"/>
</dbReference>
<dbReference type="SUPFAM" id="SSF51445">
    <property type="entry name" value="(Trans)glycosidases"/>
    <property type="match status" value="1"/>
</dbReference>
<reference evidence="7" key="1">
    <citation type="submission" date="2023-06" db="EMBL/GenBank/DDBJ databases">
        <title>Genomic of Parafulvivirga corallium.</title>
        <authorList>
            <person name="Wang G."/>
        </authorList>
    </citation>
    <scope>NUCLEOTIDE SEQUENCE</scope>
    <source>
        <strain evidence="7">BMA10</strain>
    </source>
</reference>
<dbReference type="InterPro" id="IPR015882">
    <property type="entry name" value="HEX_bac_N"/>
</dbReference>
<organism evidence="7 8">
    <name type="scientific">Splendidivirga corallicola</name>
    <dbReference type="NCBI Taxonomy" id="3051826"/>
    <lineage>
        <taxon>Bacteria</taxon>
        <taxon>Pseudomonadati</taxon>
        <taxon>Bacteroidota</taxon>
        <taxon>Cytophagia</taxon>
        <taxon>Cytophagales</taxon>
        <taxon>Splendidivirgaceae</taxon>
        <taxon>Splendidivirga</taxon>
    </lineage>
</organism>
<dbReference type="EC" id="3.2.1.52" evidence="3"/>
<dbReference type="Gene3D" id="3.20.20.80">
    <property type="entry name" value="Glycosidases"/>
    <property type="match status" value="1"/>
</dbReference>
<evidence type="ECO:0000256" key="1">
    <source>
        <dbReference type="ARBA" id="ARBA00001231"/>
    </source>
</evidence>
<evidence type="ECO:0000256" key="2">
    <source>
        <dbReference type="ARBA" id="ARBA00006285"/>
    </source>
</evidence>
<comment type="catalytic activity">
    <reaction evidence="1">
        <text>Hydrolysis of terminal non-reducing N-acetyl-D-hexosamine residues in N-acetyl-beta-D-hexosaminides.</text>
        <dbReference type="EC" id="3.2.1.52"/>
    </reaction>
</comment>
<name>A0ABT8KQA4_9BACT</name>
<dbReference type="InterPro" id="IPR029018">
    <property type="entry name" value="Hex-like_dom2"/>
</dbReference>
<gene>
    <name evidence="7" type="ORF">QQ008_12530</name>
</gene>
<dbReference type="EMBL" id="JAUJEA010000004">
    <property type="protein sequence ID" value="MDN5202202.1"/>
    <property type="molecule type" value="Genomic_DNA"/>
</dbReference>
<dbReference type="SUPFAM" id="SSF56988">
    <property type="entry name" value="Anthrax protective antigen"/>
    <property type="match status" value="1"/>
</dbReference>
<proteinExistence type="inferred from homology"/>
<keyword evidence="8" id="KW-1185">Reference proteome</keyword>
<dbReference type="InterPro" id="IPR017853">
    <property type="entry name" value="GH"/>
</dbReference>
<evidence type="ECO:0000313" key="7">
    <source>
        <dbReference type="EMBL" id="MDN5202202.1"/>
    </source>
</evidence>
<dbReference type="Pfam" id="PF13290">
    <property type="entry name" value="CHB_HEX_C_1"/>
    <property type="match status" value="1"/>
</dbReference>
<feature type="domain" description="PA14" evidence="6">
    <location>
        <begin position="634"/>
        <end position="759"/>
    </location>
</feature>
<keyword evidence="5" id="KW-0326">Glycosidase</keyword>
<dbReference type="PRINTS" id="PR00738">
    <property type="entry name" value="GLHYDRLASE20"/>
</dbReference>
<evidence type="ECO:0000259" key="6">
    <source>
        <dbReference type="SMART" id="SM00758"/>
    </source>
</evidence>
<dbReference type="Pfam" id="PF00728">
    <property type="entry name" value="Glyco_hydro_20"/>
    <property type="match status" value="1"/>
</dbReference>
<evidence type="ECO:0000256" key="4">
    <source>
        <dbReference type="ARBA" id="ARBA00022801"/>
    </source>
</evidence>
<dbReference type="Pfam" id="PF07691">
    <property type="entry name" value="PA14"/>
    <property type="match status" value="1"/>
</dbReference>
<evidence type="ECO:0000256" key="3">
    <source>
        <dbReference type="ARBA" id="ARBA00012663"/>
    </source>
</evidence>
<dbReference type="InterPro" id="IPR015883">
    <property type="entry name" value="Glyco_hydro_20_cat"/>
</dbReference>
<dbReference type="InterPro" id="IPR011658">
    <property type="entry name" value="PA14_dom"/>
</dbReference>
<dbReference type="Pfam" id="PF02838">
    <property type="entry name" value="Glyco_hydro_20b"/>
    <property type="match status" value="1"/>
</dbReference>
<dbReference type="InterPro" id="IPR025705">
    <property type="entry name" value="Beta_hexosaminidase_sua/sub"/>
</dbReference>
<comment type="caution">
    <text evidence="7">The sequence shown here is derived from an EMBL/GenBank/DDBJ whole genome shotgun (WGS) entry which is preliminary data.</text>
</comment>
<evidence type="ECO:0000256" key="5">
    <source>
        <dbReference type="ARBA" id="ARBA00023295"/>
    </source>
</evidence>
<dbReference type="Proteomes" id="UP001172082">
    <property type="component" value="Unassembled WGS sequence"/>
</dbReference>
<protein>
    <recommendedName>
        <fullName evidence="3">beta-N-acetylhexosaminidase</fullName>
        <ecNumber evidence="3">3.2.1.52</ecNumber>
    </recommendedName>
</protein>
<dbReference type="CDD" id="cd06563">
    <property type="entry name" value="GH20_chitobiase-like"/>
    <property type="match status" value="1"/>
</dbReference>
<dbReference type="Gene3D" id="3.30.379.10">
    <property type="entry name" value="Chitobiase/beta-hexosaminidase domain 2-like"/>
    <property type="match status" value="1"/>
</dbReference>
<keyword evidence="4" id="KW-0378">Hydrolase</keyword>